<accession>A0A0E9W1E0</accession>
<protein>
    <submittedName>
        <fullName evidence="1">Uncharacterized protein</fullName>
    </submittedName>
</protein>
<name>A0A0E9W1E0_ANGAN</name>
<dbReference type="EMBL" id="GBXM01025222">
    <property type="protein sequence ID" value="JAH83355.1"/>
    <property type="molecule type" value="Transcribed_RNA"/>
</dbReference>
<evidence type="ECO:0000313" key="1">
    <source>
        <dbReference type="EMBL" id="JAH83355.1"/>
    </source>
</evidence>
<sequence length="55" mass="5864">MGGIEQLSNFQSGVRGCHLSNKSVCQISALLELPQLTVCAVIVKWKHIGATTAQP</sequence>
<reference evidence="1" key="2">
    <citation type="journal article" date="2015" name="Fish Shellfish Immunol.">
        <title>Early steps in the European eel (Anguilla anguilla)-Vibrio vulnificus interaction in the gills: Role of the RtxA13 toxin.</title>
        <authorList>
            <person name="Callol A."/>
            <person name="Pajuelo D."/>
            <person name="Ebbesson L."/>
            <person name="Teles M."/>
            <person name="MacKenzie S."/>
            <person name="Amaro C."/>
        </authorList>
    </citation>
    <scope>NUCLEOTIDE SEQUENCE</scope>
</reference>
<dbReference type="InterPro" id="IPR036388">
    <property type="entry name" value="WH-like_DNA-bd_sf"/>
</dbReference>
<proteinExistence type="predicted"/>
<reference evidence="1" key="1">
    <citation type="submission" date="2014-11" db="EMBL/GenBank/DDBJ databases">
        <authorList>
            <person name="Amaro Gonzalez C."/>
        </authorList>
    </citation>
    <scope>NUCLEOTIDE SEQUENCE</scope>
</reference>
<dbReference type="AlphaFoldDB" id="A0A0E9W1E0"/>
<organism evidence="1">
    <name type="scientific">Anguilla anguilla</name>
    <name type="common">European freshwater eel</name>
    <name type="synonym">Muraena anguilla</name>
    <dbReference type="NCBI Taxonomy" id="7936"/>
    <lineage>
        <taxon>Eukaryota</taxon>
        <taxon>Metazoa</taxon>
        <taxon>Chordata</taxon>
        <taxon>Craniata</taxon>
        <taxon>Vertebrata</taxon>
        <taxon>Euteleostomi</taxon>
        <taxon>Actinopterygii</taxon>
        <taxon>Neopterygii</taxon>
        <taxon>Teleostei</taxon>
        <taxon>Anguilliformes</taxon>
        <taxon>Anguillidae</taxon>
        <taxon>Anguilla</taxon>
    </lineage>
</organism>
<dbReference type="Gene3D" id="1.10.10.10">
    <property type="entry name" value="Winged helix-like DNA-binding domain superfamily/Winged helix DNA-binding domain"/>
    <property type="match status" value="1"/>
</dbReference>